<dbReference type="GO" id="GO:0005524">
    <property type="term" value="F:ATP binding"/>
    <property type="evidence" value="ECO:0007669"/>
    <property type="project" value="InterPro"/>
</dbReference>
<dbReference type="Pfam" id="PF01712">
    <property type="entry name" value="dNK"/>
    <property type="match status" value="1"/>
</dbReference>
<feature type="domain" description="Deoxynucleoside kinase" evidence="2">
    <location>
        <begin position="4"/>
        <end position="206"/>
    </location>
</feature>
<accession>A0A0F4LWN7</accession>
<dbReference type="Gene3D" id="3.40.50.300">
    <property type="entry name" value="P-loop containing nucleotide triphosphate hydrolases"/>
    <property type="match status" value="1"/>
</dbReference>
<sequence>MTVIVLSGPIGAGKSSLTSILAKYLGTKPFYESVDNNPVLPLFYADPKKYAFLLQVFFLNTRFRSIKNALTDDNNVLDRSIYEDALFFQMNADIGRATSEEVDTYYELLNNMMGELKHMPKKNPDLLVHINVSYDTMIKRIQKRGRPYEQLSYDATLEDYYKRLLRYYKPWYEKYDYSPKMEIDGDKLDFMTDEHAREVVLDQIVTKLKEMGKLPNSWDKPTDIQIEEQ</sequence>
<dbReference type="AlphaFoldDB" id="A0A0F4LWN7"/>
<dbReference type="KEGG" id="lhs:DLD54_08675"/>
<dbReference type="GO" id="GO:0019136">
    <property type="term" value="F:deoxynucleoside kinase activity"/>
    <property type="evidence" value="ECO:0007669"/>
    <property type="project" value="InterPro"/>
</dbReference>
<keyword evidence="4" id="KW-1185">Reference proteome</keyword>
<dbReference type="PIRSF" id="PIRSF000705">
    <property type="entry name" value="DNK"/>
    <property type="match status" value="1"/>
</dbReference>
<keyword evidence="3" id="KW-0808">Transferase</keyword>
<reference evidence="3" key="1">
    <citation type="submission" date="2021-09" db="EMBL/GenBank/DDBJ databases">
        <title>Lactobacillus species from Apis mellifera, Switzerland.</title>
        <authorList>
            <person name="Pfister J."/>
            <person name="Brown A."/>
            <person name="Neumann P."/>
            <person name="Collaud A."/>
            <person name="Retschnig G."/>
            <person name="Perreten V."/>
        </authorList>
    </citation>
    <scope>NUCLEOTIDE SEQUENCE</scope>
    <source>
        <strain evidence="3">IBH002</strain>
    </source>
</reference>
<dbReference type="PANTHER" id="PTHR10513">
    <property type="entry name" value="DEOXYNUCLEOSIDE KINASE"/>
    <property type="match status" value="1"/>
</dbReference>
<evidence type="ECO:0000256" key="1">
    <source>
        <dbReference type="ARBA" id="ARBA00007420"/>
    </source>
</evidence>
<dbReference type="InterPro" id="IPR050566">
    <property type="entry name" value="Deoxyribonucleoside_kinase"/>
</dbReference>
<dbReference type="InterPro" id="IPR027417">
    <property type="entry name" value="P-loop_NTPase"/>
</dbReference>
<protein>
    <submittedName>
        <fullName evidence="3">Deoxynucleoside kinase</fullName>
    </submittedName>
</protein>
<dbReference type="EMBL" id="CP084389">
    <property type="protein sequence ID" value="UZX29648.1"/>
    <property type="molecule type" value="Genomic_DNA"/>
</dbReference>
<dbReference type="Proteomes" id="UP001164557">
    <property type="component" value="Chromosome"/>
</dbReference>
<name>A0A0F4LWN7_9LACO</name>
<keyword evidence="3" id="KW-0418">Kinase</keyword>
<dbReference type="SUPFAM" id="SSF52540">
    <property type="entry name" value="P-loop containing nucleoside triphosphate hydrolases"/>
    <property type="match status" value="1"/>
</dbReference>
<comment type="similarity">
    <text evidence="1">Belongs to the DCK/DGK family.</text>
</comment>
<evidence type="ECO:0000313" key="3">
    <source>
        <dbReference type="EMBL" id="UZX29648.1"/>
    </source>
</evidence>
<dbReference type="OrthoDB" id="9776634at2"/>
<evidence type="ECO:0000259" key="2">
    <source>
        <dbReference type="Pfam" id="PF01712"/>
    </source>
</evidence>
<proteinExistence type="inferred from homology"/>
<evidence type="ECO:0000313" key="4">
    <source>
        <dbReference type="Proteomes" id="UP001164557"/>
    </source>
</evidence>
<dbReference type="RefSeq" id="WP_046327831.1">
    <property type="nucleotide sequence ID" value="NZ_CP029544.1"/>
</dbReference>
<dbReference type="InterPro" id="IPR002624">
    <property type="entry name" value="DCK/DGK"/>
</dbReference>
<dbReference type="PANTHER" id="PTHR10513:SF35">
    <property type="entry name" value="DEOXYADENOSINE KINASE"/>
    <property type="match status" value="1"/>
</dbReference>
<dbReference type="GO" id="GO:0005737">
    <property type="term" value="C:cytoplasm"/>
    <property type="evidence" value="ECO:0007669"/>
    <property type="project" value="TreeGrafter"/>
</dbReference>
<dbReference type="InterPro" id="IPR031314">
    <property type="entry name" value="DNK_dom"/>
</dbReference>
<organism evidence="3 4">
    <name type="scientific">Lactobacillus helsingborgensis</name>
    <dbReference type="NCBI Taxonomy" id="1218494"/>
    <lineage>
        <taxon>Bacteria</taxon>
        <taxon>Bacillati</taxon>
        <taxon>Bacillota</taxon>
        <taxon>Bacilli</taxon>
        <taxon>Lactobacillales</taxon>
        <taxon>Lactobacillaceae</taxon>
        <taxon>Lactobacillus</taxon>
    </lineage>
</organism>
<gene>
    <name evidence="3" type="ORF">LDX53_08775</name>
</gene>
<dbReference type="CDD" id="cd01673">
    <property type="entry name" value="dNK"/>
    <property type="match status" value="1"/>
</dbReference>